<dbReference type="AlphaFoldDB" id="A0A3S0V8K2"/>
<dbReference type="EMBL" id="RZIJ01000001">
    <property type="protein sequence ID" value="RUQ75577.1"/>
    <property type="molecule type" value="Genomic_DNA"/>
</dbReference>
<protein>
    <submittedName>
        <fullName evidence="1">DUF3018 family protein</fullName>
    </submittedName>
</protein>
<reference evidence="1 2" key="1">
    <citation type="submission" date="2018-12" db="EMBL/GenBank/DDBJ databases">
        <authorList>
            <person name="Yang Y."/>
        </authorList>
    </citation>
    <scope>NUCLEOTIDE SEQUENCE [LARGE SCALE GENOMIC DNA]</scope>
    <source>
        <strain evidence="1 2">GSF71</strain>
    </source>
</reference>
<dbReference type="Pfam" id="PF11455">
    <property type="entry name" value="MazE-like"/>
    <property type="match status" value="1"/>
</dbReference>
<dbReference type="Proteomes" id="UP000280346">
    <property type="component" value="Unassembled WGS sequence"/>
</dbReference>
<dbReference type="OrthoDB" id="3734119at2"/>
<accession>A0A3S0V8K2</accession>
<evidence type="ECO:0000313" key="2">
    <source>
        <dbReference type="Proteomes" id="UP000280346"/>
    </source>
</evidence>
<proteinExistence type="predicted"/>
<name>A0A3S0V8K2_9PROT</name>
<gene>
    <name evidence="1" type="ORF">EJ913_00175</name>
</gene>
<comment type="caution">
    <text evidence="1">The sequence shown here is derived from an EMBL/GenBank/DDBJ whole genome shotgun (WGS) entry which is preliminary data.</text>
</comment>
<organism evidence="1 2">
    <name type="scientific">Azospirillum doebereinerae</name>
    <dbReference type="NCBI Taxonomy" id="92933"/>
    <lineage>
        <taxon>Bacteria</taxon>
        <taxon>Pseudomonadati</taxon>
        <taxon>Pseudomonadota</taxon>
        <taxon>Alphaproteobacteria</taxon>
        <taxon>Rhodospirillales</taxon>
        <taxon>Azospirillaceae</taxon>
        <taxon>Azospirillum</taxon>
    </lineage>
</organism>
<evidence type="ECO:0000313" key="1">
    <source>
        <dbReference type="EMBL" id="RUQ75577.1"/>
    </source>
</evidence>
<sequence length="73" mass="8640">MAEPTRSRVRQHREQLRAQGLRPVQIWVPDTRVPGFKETARRQCLAINEADRRDGTMEFLESIQDDLFDETDR</sequence>
<dbReference type="RefSeq" id="WP_126993673.1">
    <property type="nucleotide sequence ID" value="NZ_CP173190.1"/>
</dbReference>
<keyword evidence="2" id="KW-1185">Reference proteome</keyword>
<dbReference type="InterPro" id="IPR021558">
    <property type="entry name" value="MazE-like"/>
</dbReference>